<evidence type="ECO:0000313" key="12">
    <source>
        <dbReference type="Proteomes" id="UP001139451"/>
    </source>
</evidence>
<dbReference type="EMBL" id="JAMLDX010000003">
    <property type="protein sequence ID" value="MCP3729936.1"/>
    <property type="molecule type" value="Genomic_DNA"/>
</dbReference>
<reference evidence="11" key="1">
    <citation type="submission" date="2022-05" db="EMBL/GenBank/DDBJ databases">
        <title>Sphingomonas sp. strain MG17 Genome sequencing and assembly.</title>
        <authorList>
            <person name="Kim I."/>
        </authorList>
    </citation>
    <scope>NUCLEOTIDE SEQUENCE</scope>
    <source>
        <strain evidence="11">MG17</strain>
    </source>
</reference>
<keyword evidence="9" id="KW-0472">Membrane</keyword>
<comment type="cofactor">
    <cofactor evidence="1">
        <name>heme c</name>
        <dbReference type="ChEBI" id="CHEBI:61717"/>
    </cofactor>
</comment>
<dbReference type="AlphaFoldDB" id="A0A9X2HJD2"/>
<dbReference type="SUPFAM" id="SSF49879">
    <property type="entry name" value="SMAD/FHA domain"/>
    <property type="match status" value="1"/>
</dbReference>
<dbReference type="Proteomes" id="UP001139451">
    <property type="component" value="Unassembled WGS sequence"/>
</dbReference>
<dbReference type="Gene3D" id="3.90.10.10">
    <property type="entry name" value="Cytochrome C3"/>
    <property type="match status" value="2"/>
</dbReference>
<evidence type="ECO:0000256" key="2">
    <source>
        <dbReference type="ARBA" id="ARBA00004196"/>
    </source>
</evidence>
<evidence type="ECO:0000256" key="3">
    <source>
        <dbReference type="ARBA" id="ARBA00022448"/>
    </source>
</evidence>
<dbReference type="Pfam" id="PF00498">
    <property type="entry name" value="FHA"/>
    <property type="match status" value="1"/>
</dbReference>
<evidence type="ECO:0000256" key="4">
    <source>
        <dbReference type="ARBA" id="ARBA00022617"/>
    </source>
</evidence>
<keyword evidence="4" id="KW-0349">Heme</keyword>
<protein>
    <submittedName>
        <fullName evidence="11">Cytochrome c3 family protein</fullName>
    </submittedName>
</protein>
<organism evidence="11 12">
    <name type="scientific">Sphingomonas tagetis</name>
    <dbReference type="NCBI Taxonomy" id="2949092"/>
    <lineage>
        <taxon>Bacteria</taxon>
        <taxon>Pseudomonadati</taxon>
        <taxon>Pseudomonadota</taxon>
        <taxon>Alphaproteobacteria</taxon>
        <taxon>Sphingomonadales</taxon>
        <taxon>Sphingomonadaceae</taxon>
        <taxon>Sphingomonas</taxon>
    </lineage>
</organism>
<keyword evidence="9" id="KW-0812">Transmembrane</keyword>
<dbReference type="Gene3D" id="2.60.200.20">
    <property type="match status" value="1"/>
</dbReference>
<dbReference type="InterPro" id="IPR012286">
    <property type="entry name" value="Tetrahaem_cytochrome"/>
</dbReference>
<keyword evidence="12" id="KW-1185">Reference proteome</keyword>
<evidence type="ECO:0000313" key="11">
    <source>
        <dbReference type="EMBL" id="MCP3729936.1"/>
    </source>
</evidence>
<dbReference type="InterPro" id="IPR036280">
    <property type="entry name" value="Multihaem_cyt_sf"/>
</dbReference>
<dbReference type="InterPro" id="IPR008984">
    <property type="entry name" value="SMAD_FHA_dom_sf"/>
</dbReference>
<evidence type="ECO:0000256" key="6">
    <source>
        <dbReference type="ARBA" id="ARBA00022729"/>
    </source>
</evidence>
<dbReference type="InterPro" id="IPR000253">
    <property type="entry name" value="FHA_dom"/>
</dbReference>
<dbReference type="GO" id="GO:0046872">
    <property type="term" value="F:metal ion binding"/>
    <property type="evidence" value="ECO:0007669"/>
    <property type="project" value="UniProtKB-KW"/>
</dbReference>
<keyword evidence="9" id="KW-1133">Transmembrane helix</keyword>
<dbReference type="RefSeq" id="WP_254292036.1">
    <property type="nucleotide sequence ID" value="NZ_JAMLDX010000003.1"/>
</dbReference>
<proteinExistence type="predicted"/>
<feature type="domain" description="FHA" evidence="10">
    <location>
        <begin position="28"/>
        <end position="77"/>
    </location>
</feature>
<evidence type="ECO:0000256" key="9">
    <source>
        <dbReference type="SAM" id="Phobius"/>
    </source>
</evidence>
<dbReference type="GO" id="GO:0030313">
    <property type="term" value="C:cell envelope"/>
    <property type="evidence" value="ECO:0007669"/>
    <property type="project" value="UniProtKB-SubCell"/>
</dbReference>
<accession>A0A9X2HJD2</accession>
<feature type="transmembrane region" description="Helical" evidence="9">
    <location>
        <begin position="141"/>
        <end position="161"/>
    </location>
</feature>
<keyword evidence="3" id="KW-0813">Transport</keyword>
<keyword evidence="5" id="KW-0479">Metal-binding</keyword>
<name>A0A9X2HJD2_9SPHN</name>
<evidence type="ECO:0000256" key="7">
    <source>
        <dbReference type="ARBA" id="ARBA00022982"/>
    </source>
</evidence>
<dbReference type="Pfam" id="PF14537">
    <property type="entry name" value="Cytochrom_c3_2"/>
    <property type="match status" value="1"/>
</dbReference>
<dbReference type="PANTHER" id="PTHR35038:SF8">
    <property type="entry name" value="C-TYPE POLYHEME CYTOCHROME OMCC"/>
    <property type="match status" value="1"/>
</dbReference>
<keyword evidence="7" id="KW-0249">Electron transport</keyword>
<dbReference type="PROSITE" id="PS50006">
    <property type="entry name" value="FHA_DOMAIN"/>
    <property type="match status" value="1"/>
</dbReference>
<dbReference type="PANTHER" id="PTHR35038">
    <property type="entry name" value="DISSIMILATORY SULFITE REDUCTASE SIRA"/>
    <property type="match status" value="1"/>
</dbReference>
<dbReference type="SUPFAM" id="SSF48695">
    <property type="entry name" value="Multiheme cytochromes"/>
    <property type="match status" value="1"/>
</dbReference>
<dbReference type="GO" id="GO:0016491">
    <property type="term" value="F:oxidoreductase activity"/>
    <property type="evidence" value="ECO:0007669"/>
    <property type="project" value="TreeGrafter"/>
</dbReference>
<keyword evidence="6" id="KW-0732">Signal</keyword>
<keyword evidence="8" id="KW-0408">Iron</keyword>
<comment type="caution">
    <text evidence="11">The sequence shown here is derived from an EMBL/GenBank/DDBJ whole genome shotgun (WGS) entry which is preliminary data.</text>
</comment>
<evidence type="ECO:0000256" key="1">
    <source>
        <dbReference type="ARBA" id="ARBA00001926"/>
    </source>
</evidence>
<sequence length="563" mass="60346">MAFRLRTIEFTADGRRIVRDRDVETASLTIGRSAENDIHLPDLAVEPAHATLEDRGGGELYAAAAGTLGFAVDGRTVRAAEIDGGKGAELRFGSYRIAVSLDTDRTPLLTIEQAEGMTDELDEKRGFSLAGLLPGKRPMSWLLALLVAGLFLALPIASSLMRDPARKQTVAGDASWSTGKLSLAHHALEGSCESCHVRPFEAVRDETCQSCHKDVHGHAPGARLAVAMGEPPMGGKLLRSVAHAFGKPGPGACTDCHTEHEGPTRMEPARQAMCADCHGTLDRRLPDTRLGNAADFGKLHPQFSPAVAGSAKRVSLDTDPREDPGFAFSHKLHLDKLGGVARMAASIGAERDYGSSGLVCANCHRPSEDGVRFGKVDMERDCEGCHSLAYDRVGGIFRRLRHGDVDQMVADLSVARAENPVVTGRRRPGRYAAQGAYYADFRRPASGMGLARRALSRDGICGECHAPDFSGGRMSVMPVSQVTRYMAHGWFDHKPHKQESCTSCHVAEKSASSSDLLLPGIAQCRACHLGETASAAKVPSSCAMCHSFHPTGQAPMSAWNKKL</sequence>
<evidence type="ECO:0000259" key="10">
    <source>
        <dbReference type="PROSITE" id="PS50006"/>
    </source>
</evidence>
<evidence type="ECO:0000256" key="8">
    <source>
        <dbReference type="ARBA" id="ARBA00023004"/>
    </source>
</evidence>
<dbReference type="CDD" id="cd00060">
    <property type="entry name" value="FHA"/>
    <property type="match status" value="1"/>
</dbReference>
<comment type="subcellular location">
    <subcellularLocation>
        <location evidence="2">Cell envelope</location>
    </subcellularLocation>
</comment>
<evidence type="ECO:0000256" key="5">
    <source>
        <dbReference type="ARBA" id="ARBA00022723"/>
    </source>
</evidence>
<gene>
    <name evidence="11" type="ORF">M9978_05785</name>
</gene>
<dbReference type="InterPro" id="IPR051829">
    <property type="entry name" value="Multiheme_Cytochr_ET"/>
</dbReference>